<evidence type="ECO:0000313" key="1">
    <source>
        <dbReference type="EMBL" id="MBX60350.1"/>
    </source>
</evidence>
<sequence>MDWTSEWLLLKKQ</sequence>
<accession>A0A2P2Q013</accession>
<reference evidence="1" key="1">
    <citation type="submission" date="2018-02" db="EMBL/GenBank/DDBJ databases">
        <title>Rhizophora mucronata_Transcriptome.</title>
        <authorList>
            <person name="Meera S.P."/>
            <person name="Sreeshan A."/>
            <person name="Augustine A."/>
        </authorList>
    </citation>
    <scope>NUCLEOTIDE SEQUENCE</scope>
    <source>
        <tissue evidence="1">Leaf</tissue>
    </source>
</reference>
<organism evidence="1">
    <name type="scientific">Rhizophora mucronata</name>
    <name type="common">Asiatic mangrove</name>
    <dbReference type="NCBI Taxonomy" id="61149"/>
    <lineage>
        <taxon>Eukaryota</taxon>
        <taxon>Viridiplantae</taxon>
        <taxon>Streptophyta</taxon>
        <taxon>Embryophyta</taxon>
        <taxon>Tracheophyta</taxon>
        <taxon>Spermatophyta</taxon>
        <taxon>Magnoliopsida</taxon>
        <taxon>eudicotyledons</taxon>
        <taxon>Gunneridae</taxon>
        <taxon>Pentapetalae</taxon>
        <taxon>rosids</taxon>
        <taxon>fabids</taxon>
        <taxon>Malpighiales</taxon>
        <taxon>Rhizophoraceae</taxon>
        <taxon>Rhizophora</taxon>
    </lineage>
</organism>
<dbReference type="EMBL" id="GGEC01079866">
    <property type="protein sequence ID" value="MBX60350.1"/>
    <property type="molecule type" value="Transcribed_RNA"/>
</dbReference>
<proteinExistence type="predicted"/>
<name>A0A2P2Q013_RHIMU</name>
<protein>
    <submittedName>
        <fullName evidence="1">Uncharacterized protein</fullName>
    </submittedName>
</protein>